<protein>
    <submittedName>
        <fullName evidence="1">Histidine phosphatase family protein</fullName>
    </submittedName>
</protein>
<organism evidence="1 2">
    <name type="scientific">Paraburkholderia acidicola</name>
    <dbReference type="NCBI Taxonomy" id="1912599"/>
    <lineage>
        <taxon>Bacteria</taxon>
        <taxon>Pseudomonadati</taxon>
        <taxon>Pseudomonadota</taxon>
        <taxon>Betaproteobacteria</taxon>
        <taxon>Burkholderiales</taxon>
        <taxon>Burkholderiaceae</taxon>
        <taxon>Paraburkholderia</taxon>
    </lineage>
</organism>
<name>A0ABV1LI40_9BURK</name>
<dbReference type="Gene3D" id="3.40.50.1240">
    <property type="entry name" value="Phosphoglycerate mutase-like"/>
    <property type="match status" value="1"/>
</dbReference>
<evidence type="ECO:0000313" key="2">
    <source>
        <dbReference type="Proteomes" id="UP001469089"/>
    </source>
</evidence>
<dbReference type="SMART" id="SM00855">
    <property type="entry name" value="PGAM"/>
    <property type="match status" value="1"/>
</dbReference>
<dbReference type="EMBL" id="JAOALG010000001">
    <property type="protein sequence ID" value="MEQ5838944.1"/>
    <property type="molecule type" value="Genomic_DNA"/>
</dbReference>
<sequence length="189" mass="20375">MQTRQTRLSLVSHAATAAMRSGRFPADDPLDARGHTDAHAYRAQLEAPGDALVFSSPARCARETATALNLTADIAPALADMHYGRWHGQRVADIATDELPMLSAWSTDPTAAPPGGESFAAVSTRVAQWLDQLADVPAVIAITHAVVIRAALLHALRAPLATYTRIEIAPLSRIELQRSTRGWVWWPAA</sequence>
<dbReference type="Proteomes" id="UP001469089">
    <property type="component" value="Unassembled WGS sequence"/>
</dbReference>
<dbReference type="SUPFAM" id="SSF53254">
    <property type="entry name" value="Phosphoglycerate mutase-like"/>
    <property type="match status" value="1"/>
</dbReference>
<proteinExistence type="predicted"/>
<evidence type="ECO:0000313" key="1">
    <source>
        <dbReference type="EMBL" id="MEQ5838944.1"/>
    </source>
</evidence>
<reference evidence="1 2" key="1">
    <citation type="journal article" date="2024" name="Chem. Sci.">
        <title>Discovery of a lagriamide polyketide by integrated genome mining, isotopic labeling, and untargeted metabolomics.</title>
        <authorList>
            <person name="Fergusson C.H."/>
            <person name="Saulog J."/>
            <person name="Paulo B.S."/>
            <person name="Wilson D.M."/>
            <person name="Liu D.Y."/>
            <person name="Morehouse N.J."/>
            <person name="Waterworth S."/>
            <person name="Barkei J."/>
            <person name="Gray C.A."/>
            <person name="Kwan J.C."/>
            <person name="Eustaquio A.S."/>
            <person name="Linington R.G."/>
        </authorList>
    </citation>
    <scope>NUCLEOTIDE SEQUENCE [LARGE SCALE GENOMIC DNA]</scope>
    <source>
        <strain evidence="1 2">RL17-338-BIF-B</strain>
    </source>
</reference>
<dbReference type="InterPro" id="IPR013078">
    <property type="entry name" value="His_Pase_superF_clade-1"/>
</dbReference>
<keyword evidence="2" id="KW-1185">Reference proteome</keyword>
<dbReference type="PANTHER" id="PTHR48100">
    <property type="entry name" value="BROAD-SPECIFICITY PHOSPHATASE YOR283W-RELATED"/>
    <property type="match status" value="1"/>
</dbReference>
<comment type="caution">
    <text evidence="1">The sequence shown here is derived from an EMBL/GenBank/DDBJ whole genome shotgun (WGS) entry which is preliminary data.</text>
</comment>
<accession>A0ABV1LI40</accession>
<dbReference type="Pfam" id="PF00300">
    <property type="entry name" value="His_Phos_1"/>
    <property type="match status" value="1"/>
</dbReference>
<dbReference type="CDD" id="cd07067">
    <property type="entry name" value="HP_PGM_like"/>
    <property type="match status" value="1"/>
</dbReference>
<dbReference type="InterPro" id="IPR029033">
    <property type="entry name" value="His_PPase_superfam"/>
</dbReference>
<gene>
    <name evidence="1" type="ORF">N0A02_05760</name>
</gene>
<dbReference type="RefSeq" id="WP_349541578.1">
    <property type="nucleotide sequence ID" value="NZ_JAOALG010000001.1"/>
</dbReference>
<dbReference type="InterPro" id="IPR050275">
    <property type="entry name" value="PGM_Phosphatase"/>
</dbReference>